<comment type="function">
    <text evidence="5">Involved in formation and maintenance of cell shape.</text>
</comment>
<dbReference type="Proteomes" id="UP000743107">
    <property type="component" value="Unassembled WGS sequence"/>
</dbReference>
<dbReference type="PANTHER" id="PTHR34138">
    <property type="entry name" value="CELL SHAPE-DETERMINING PROTEIN MREC"/>
    <property type="match status" value="1"/>
</dbReference>
<dbReference type="Proteomes" id="UP000196118">
    <property type="component" value="Chromosome"/>
</dbReference>
<evidence type="ECO:0000256" key="2">
    <source>
        <dbReference type="ARBA" id="ARBA00013855"/>
    </source>
</evidence>
<dbReference type="EMBL" id="CP118739">
    <property type="protein sequence ID" value="WEA57054.1"/>
    <property type="molecule type" value="Genomic_DNA"/>
</dbReference>
<keyword evidence="13" id="KW-1185">Reference proteome</keyword>
<dbReference type="RefSeq" id="WP_002833715.1">
    <property type="nucleotide sequence ID" value="NZ_BEWQ01000005.1"/>
</dbReference>
<reference evidence="9" key="3">
    <citation type="submission" date="2019-12" db="EMBL/GenBank/DDBJ databases">
        <title>SpeciesPrimer: A bioinformatics pipeline dedicated to the design of qPCR primers for the quantification of bacterial species.</title>
        <authorList>
            <person name="Dreier M."/>
            <person name="Berthoud H."/>
            <person name="Shani N."/>
            <person name="Wechsler D."/>
            <person name="Junier P."/>
        </authorList>
    </citation>
    <scope>NUCLEOTIDE SEQUENCE</scope>
    <source>
        <strain evidence="9">FAM13073</strain>
    </source>
</reference>
<dbReference type="OMA" id="RDMTVLN"/>
<proteinExistence type="inferred from homology"/>
<evidence type="ECO:0000313" key="14">
    <source>
        <dbReference type="Proteomes" id="UP001214131"/>
    </source>
</evidence>
<accession>A0A8G0ZGV6</accession>
<dbReference type="Pfam" id="PF04085">
    <property type="entry name" value="MreC"/>
    <property type="match status" value="1"/>
</dbReference>
<dbReference type="InterPro" id="IPR007221">
    <property type="entry name" value="MreC"/>
</dbReference>
<keyword evidence="3 5" id="KW-0133">Cell shape</keyword>
<dbReference type="EMBL" id="WENB01000004">
    <property type="protein sequence ID" value="KAF0412884.1"/>
    <property type="molecule type" value="Genomic_DNA"/>
</dbReference>
<dbReference type="GeneID" id="33061640"/>
<dbReference type="EMBL" id="CP021474">
    <property type="protein sequence ID" value="ARW19379.1"/>
    <property type="molecule type" value="Genomic_DNA"/>
</dbReference>
<evidence type="ECO:0000313" key="8">
    <source>
        <dbReference type="EMBL" id="ARW19379.1"/>
    </source>
</evidence>
<evidence type="ECO:0000313" key="11">
    <source>
        <dbReference type="EMBL" id="WEA57054.1"/>
    </source>
</evidence>
<evidence type="ECO:0000256" key="6">
    <source>
        <dbReference type="SAM" id="Coils"/>
    </source>
</evidence>
<dbReference type="InterPro" id="IPR055342">
    <property type="entry name" value="MreC_beta-barrel_core"/>
</dbReference>
<gene>
    <name evidence="9" type="primary">mreC</name>
    <name evidence="9" type="ORF">GBO79_07020</name>
    <name evidence="10" type="ORF">ITQ97_08660</name>
    <name evidence="11" type="ORF">PWB86_07615</name>
    <name evidence="8" type="ORF">S100892_00792</name>
</gene>
<dbReference type="InterPro" id="IPR042175">
    <property type="entry name" value="Cell/Rod_MreC_2"/>
</dbReference>
<organism evidence="8 12">
    <name type="scientific">Pediococcus pentosaceus</name>
    <dbReference type="NCBI Taxonomy" id="1255"/>
    <lineage>
        <taxon>Bacteria</taxon>
        <taxon>Bacillati</taxon>
        <taxon>Bacillota</taxon>
        <taxon>Bacilli</taxon>
        <taxon>Lactobacillales</taxon>
        <taxon>Lactobacillaceae</taxon>
        <taxon>Pediococcus</taxon>
    </lineage>
</organism>
<evidence type="ECO:0000313" key="10">
    <source>
        <dbReference type="EMBL" id="MBF7127868.1"/>
    </source>
</evidence>
<dbReference type="EMBL" id="JADOFV010000004">
    <property type="protein sequence ID" value="MBF7127868.1"/>
    <property type="molecule type" value="Genomic_DNA"/>
</dbReference>
<dbReference type="Gene3D" id="2.40.10.340">
    <property type="entry name" value="Rod shape-determining protein MreC, domain 1"/>
    <property type="match status" value="1"/>
</dbReference>
<evidence type="ECO:0000313" key="9">
    <source>
        <dbReference type="EMBL" id="KAF0412884.1"/>
    </source>
</evidence>
<dbReference type="GO" id="GO:0005886">
    <property type="term" value="C:plasma membrane"/>
    <property type="evidence" value="ECO:0007669"/>
    <property type="project" value="TreeGrafter"/>
</dbReference>
<dbReference type="Proteomes" id="UP000472573">
    <property type="component" value="Unassembled WGS sequence"/>
</dbReference>
<name>A0A1Y0VU44_PEDPE</name>
<evidence type="ECO:0000313" key="13">
    <source>
        <dbReference type="Proteomes" id="UP000472573"/>
    </source>
</evidence>
<dbReference type="AlphaFoldDB" id="A0A1Y0VU44"/>
<dbReference type="PIRSF" id="PIRSF038471">
    <property type="entry name" value="MreC"/>
    <property type="match status" value="1"/>
</dbReference>
<evidence type="ECO:0000313" key="12">
    <source>
        <dbReference type="Proteomes" id="UP000196118"/>
    </source>
</evidence>
<dbReference type="PANTHER" id="PTHR34138:SF1">
    <property type="entry name" value="CELL SHAPE-DETERMINING PROTEIN MREC"/>
    <property type="match status" value="1"/>
</dbReference>
<reference evidence="8 12" key="1">
    <citation type="submission" date="2017-05" db="EMBL/GenBank/DDBJ databases">
        <title>Genome sequence of Pediococcus pentosaceus strain SRCM100892.</title>
        <authorList>
            <person name="Cho S.H."/>
        </authorList>
    </citation>
    <scope>NUCLEOTIDE SEQUENCE [LARGE SCALE GENOMIC DNA]</scope>
    <source>
        <strain evidence="8 12">SRCM100892</strain>
    </source>
</reference>
<accession>A0A1Y0VU44</accession>
<comment type="similarity">
    <text evidence="1 5">Belongs to the MreC family.</text>
</comment>
<evidence type="ECO:0000256" key="5">
    <source>
        <dbReference type="PIRNR" id="PIRNR038471"/>
    </source>
</evidence>
<reference evidence="11 14" key="6">
    <citation type="submission" date="2023-02" db="EMBL/GenBank/DDBJ databases">
        <title>Comparative genomics and fermentation flavor characterization of five lactic acid bacteria reveal flavor biosynthesis metabolic pathways in fermented muskmelon puree.</title>
        <authorList>
            <person name="Yuan L."/>
            <person name="Li M."/>
            <person name="Xu X."/>
            <person name="Lao F."/>
            <person name="Wu J."/>
        </authorList>
    </citation>
    <scope>NUCLEOTIDE SEQUENCE [LARGE SCALE GENOMIC DNA]</scope>
    <source>
        <strain evidence="11 14">Ca-4</strain>
    </source>
</reference>
<dbReference type="Gene3D" id="2.40.10.350">
    <property type="entry name" value="Rod shape-determining protein MreC, domain 2"/>
    <property type="match status" value="1"/>
</dbReference>
<dbReference type="NCBIfam" id="TIGR00219">
    <property type="entry name" value="mreC"/>
    <property type="match status" value="1"/>
</dbReference>
<evidence type="ECO:0000259" key="7">
    <source>
        <dbReference type="Pfam" id="PF04085"/>
    </source>
</evidence>
<dbReference type="Proteomes" id="UP001214131">
    <property type="component" value="Chromosome"/>
</dbReference>
<feature type="coiled-coil region" evidence="6">
    <location>
        <begin position="81"/>
        <end position="108"/>
    </location>
</feature>
<dbReference type="InterPro" id="IPR042177">
    <property type="entry name" value="Cell/Rod_1"/>
</dbReference>
<dbReference type="GO" id="GO:0008360">
    <property type="term" value="P:regulation of cell shape"/>
    <property type="evidence" value="ECO:0007669"/>
    <property type="project" value="UniProtKB-KW"/>
</dbReference>
<evidence type="ECO:0000256" key="4">
    <source>
        <dbReference type="ARBA" id="ARBA00032089"/>
    </source>
</evidence>
<protein>
    <recommendedName>
        <fullName evidence="2 5">Cell shape-determining protein MreC</fullName>
    </recommendedName>
    <alternativeName>
        <fullName evidence="4 5">Cell shape protein MreC</fullName>
    </alternativeName>
</protein>
<reference evidence="10" key="5">
    <citation type="submission" date="2020-11" db="EMBL/GenBank/DDBJ databases">
        <title>Antibiotic susceptibility profiles of Pediococcus pentosaceus from various origins and their implications for the safety assessment of strains with food-technology applications.</title>
        <authorList>
            <person name="Shani N."/>
            <person name="Oberhaensli S."/>
            <person name="Arias E."/>
        </authorList>
    </citation>
    <scope>NUCLEOTIDE SEQUENCE</scope>
    <source>
        <strain evidence="10">FAM 19164</strain>
    </source>
</reference>
<reference evidence="13" key="4">
    <citation type="submission" date="2020-03" db="EMBL/GenBank/DDBJ databases">
        <title>SpeciesPrimer: A bioinformatics pipeline dedicated to the design of qPCR primers for the quantification of bacterial species.</title>
        <authorList>
            <person name="Dreier M."/>
            <person name="Berthoud H."/>
            <person name="Shani N."/>
            <person name="Wechsler D."/>
            <person name="Junier P."/>
        </authorList>
    </citation>
    <scope>NUCLEOTIDE SEQUENCE [LARGE SCALE GENOMIC DNA]</scope>
    <source>
        <strain evidence="13">FAM13073</strain>
    </source>
</reference>
<evidence type="ECO:0000256" key="3">
    <source>
        <dbReference type="ARBA" id="ARBA00022960"/>
    </source>
</evidence>
<feature type="domain" description="Rod shape-determining protein MreC beta-barrel core" evidence="7">
    <location>
        <begin position="125"/>
        <end position="278"/>
    </location>
</feature>
<reference evidence="9 13" key="2">
    <citation type="submission" date="2019-10" db="EMBL/GenBank/DDBJ databases">
        <authorList>
            <person name="Irmler S."/>
            <person name="Berthoud H."/>
            <person name="Roetschi A."/>
            <person name="Arias E."/>
            <person name="Shani N."/>
            <person name="Wuethrich D."/>
            <person name="Bruggmann R."/>
        </authorList>
    </citation>
    <scope>NUCLEOTIDE SEQUENCE [LARGE SCALE GENOMIC DNA]</scope>
    <source>
        <strain evidence="9 13">FAM13073</strain>
    </source>
</reference>
<evidence type="ECO:0000256" key="1">
    <source>
        <dbReference type="ARBA" id="ARBA00009369"/>
    </source>
</evidence>
<sequence>MHKFFSNRKLVITVICAIIAVGLIAGSLTLKKKDKTPVIQKVGNDVFGTVSRVIALPIHGVQTMTTDINNFVSTYEENARLRKGIEKNDSINAENKSLKAENKELKKLVGLKETMSDYSLTAATVLTRSPSSWQDLITVNKGTANGIKKNQPVLAGNGLVGRVVEADYTVSKVELISDNNESANRFAIQVQATDGEYINGIITGYDKKTNQIIMGQITDKKTVKVGTPVTTSGLGGVTPKGLYVGKVAKISKDDYGLASEIRIEPAAKLSNVNNVYIAKLD</sequence>
<keyword evidence="6" id="KW-0175">Coiled coil</keyword>